<gene>
    <name evidence="1" type="ORF">PV09_09724</name>
</gene>
<dbReference type="VEuPathDB" id="FungiDB:PV09_09724"/>
<dbReference type="GeneID" id="27317697"/>
<accession>A0A0D1ZVG0</accession>
<dbReference type="RefSeq" id="XP_016208327.1">
    <property type="nucleotide sequence ID" value="XM_016363837.1"/>
</dbReference>
<dbReference type="EMBL" id="KN847677">
    <property type="protein sequence ID" value="KIV98457.1"/>
    <property type="molecule type" value="Genomic_DNA"/>
</dbReference>
<organism evidence="1 2">
    <name type="scientific">Verruconis gallopava</name>
    <dbReference type="NCBI Taxonomy" id="253628"/>
    <lineage>
        <taxon>Eukaryota</taxon>
        <taxon>Fungi</taxon>
        <taxon>Dikarya</taxon>
        <taxon>Ascomycota</taxon>
        <taxon>Pezizomycotina</taxon>
        <taxon>Dothideomycetes</taxon>
        <taxon>Pleosporomycetidae</taxon>
        <taxon>Venturiales</taxon>
        <taxon>Sympoventuriaceae</taxon>
        <taxon>Verruconis</taxon>
    </lineage>
</organism>
<evidence type="ECO:0000313" key="2">
    <source>
        <dbReference type="Proteomes" id="UP000053259"/>
    </source>
</evidence>
<protein>
    <submittedName>
        <fullName evidence="1">Uncharacterized protein</fullName>
    </submittedName>
</protein>
<reference evidence="1 2" key="1">
    <citation type="submission" date="2015-01" db="EMBL/GenBank/DDBJ databases">
        <title>The Genome Sequence of Ochroconis gallopava CBS43764.</title>
        <authorList>
            <consortium name="The Broad Institute Genomics Platform"/>
            <person name="Cuomo C."/>
            <person name="de Hoog S."/>
            <person name="Gorbushina A."/>
            <person name="Stielow B."/>
            <person name="Teixiera M."/>
            <person name="Abouelleil A."/>
            <person name="Chapman S.B."/>
            <person name="Priest M."/>
            <person name="Young S.K."/>
            <person name="Wortman J."/>
            <person name="Nusbaum C."/>
            <person name="Birren B."/>
        </authorList>
    </citation>
    <scope>NUCLEOTIDE SEQUENCE [LARGE SCALE GENOMIC DNA]</scope>
    <source>
        <strain evidence="1 2">CBS 43764</strain>
    </source>
</reference>
<name>A0A0D1ZVG0_9PEZI</name>
<dbReference type="Proteomes" id="UP000053259">
    <property type="component" value="Unassembled WGS sequence"/>
</dbReference>
<keyword evidence="2" id="KW-1185">Reference proteome</keyword>
<evidence type="ECO:0000313" key="1">
    <source>
        <dbReference type="EMBL" id="KIV98457.1"/>
    </source>
</evidence>
<dbReference type="AlphaFoldDB" id="A0A0D1ZVG0"/>
<sequence>MLTKGGKYEFSDKFKGSARQKGFQMAVSFVLFFLGASSATCLAHSRGREELRSITKTEFRGLEGGVIFAFAGLASVTNVIRRDLEDYHIALVIEKIIARHVNDLLRRGRHGKVTVDQES</sequence>
<proteinExistence type="predicted"/>
<dbReference type="InParanoid" id="A0A0D1ZVG0"/>
<dbReference type="HOGENOM" id="CLU_2063288_0_0_1"/>